<protein>
    <submittedName>
        <fullName evidence="2">Uncharacterized protein</fullName>
    </submittedName>
</protein>
<dbReference type="AlphaFoldDB" id="X1IDQ2"/>
<evidence type="ECO:0000313" key="1">
    <source>
        <dbReference type="EMBL" id="GAH15719.1"/>
    </source>
</evidence>
<comment type="caution">
    <text evidence="2">The sequence shown here is derived from an EMBL/GenBank/DDBJ whole genome shotgun (WGS) entry which is preliminary data.</text>
</comment>
<proteinExistence type="predicted"/>
<accession>X1IDQ2</accession>
<dbReference type="EMBL" id="BARU01024993">
    <property type="protein sequence ID" value="GAH55713.1"/>
    <property type="molecule type" value="Genomic_DNA"/>
</dbReference>
<dbReference type="EMBL" id="BART01031565">
    <property type="protein sequence ID" value="GAH15719.1"/>
    <property type="molecule type" value="Genomic_DNA"/>
</dbReference>
<evidence type="ECO:0000313" key="2">
    <source>
        <dbReference type="EMBL" id="GAH55713.1"/>
    </source>
</evidence>
<name>X1IDQ2_9ZZZZ</name>
<reference evidence="2" key="1">
    <citation type="journal article" date="2014" name="Front. Microbiol.">
        <title>High frequency of phylogenetically diverse reductive dehalogenase-homologous genes in deep subseafloor sedimentary metagenomes.</title>
        <authorList>
            <person name="Kawai M."/>
            <person name="Futagami T."/>
            <person name="Toyoda A."/>
            <person name="Takaki Y."/>
            <person name="Nishi S."/>
            <person name="Hori S."/>
            <person name="Arai W."/>
            <person name="Tsubouchi T."/>
            <person name="Morono Y."/>
            <person name="Uchiyama I."/>
            <person name="Ito T."/>
            <person name="Fujiyama A."/>
            <person name="Inagaki F."/>
            <person name="Takami H."/>
        </authorList>
    </citation>
    <scope>NUCLEOTIDE SEQUENCE</scope>
    <source>
        <strain evidence="2">Expedition CK06-06</strain>
    </source>
</reference>
<organism evidence="2">
    <name type="scientific">marine sediment metagenome</name>
    <dbReference type="NCBI Taxonomy" id="412755"/>
    <lineage>
        <taxon>unclassified sequences</taxon>
        <taxon>metagenomes</taxon>
        <taxon>ecological metagenomes</taxon>
    </lineage>
</organism>
<sequence length="67" mass="7411">MIKISLKIEVRMKDGVLVLTDIEGKAVTFSKDQLVQKKVSYDAQYAVLNGVATDLFPQRTGPKKATN</sequence>
<gene>
    <name evidence="1" type="ORF">S01H4_54805</name>
    <name evidence="2" type="ORF">S03H2_40320</name>
</gene>